<dbReference type="InterPro" id="IPR043003">
    <property type="entry name" value="FANCL_d3_sf"/>
</dbReference>
<comment type="caution">
    <text evidence="3">The sequence shown here is derived from an EMBL/GenBank/DDBJ whole genome shotgun (WGS) entry which is preliminary data.</text>
</comment>
<dbReference type="GO" id="GO:0036297">
    <property type="term" value="P:interstrand cross-link repair"/>
    <property type="evidence" value="ECO:0007669"/>
    <property type="project" value="InterPro"/>
</dbReference>
<dbReference type="InterPro" id="IPR044037">
    <property type="entry name" value="FANCL_d3"/>
</dbReference>
<dbReference type="PANTHER" id="PTHR13206">
    <property type="entry name" value="UBIQUITIN LIGASE PROTEIN PHF9 FANCONI ANEMIA GROUP L PROTEIN"/>
    <property type="match status" value="1"/>
</dbReference>
<dbReference type="AlphaFoldDB" id="A0AAD3DEH8"/>
<feature type="non-terminal residue" evidence="3">
    <location>
        <position position="1"/>
    </location>
</feature>
<dbReference type="Gene3D" id="3.10.110.20">
    <property type="entry name" value="RWD domain-like"/>
    <property type="match status" value="1"/>
</dbReference>
<dbReference type="InterPro" id="IPR026848">
    <property type="entry name" value="Fancl"/>
</dbReference>
<proteinExistence type="predicted"/>
<dbReference type="PANTHER" id="PTHR13206:SF0">
    <property type="entry name" value="E3 UBIQUITIN-PROTEIN LIGASE FANCL"/>
    <property type="match status" value="1"/>
</dbReference>
<feature type="non-terminal residue" evidence="3">
    <location>
        <position position="120"/>
    </location>
</feature>
<gene>
    <name evidence="3" type="ORF">Agub_g465</name>
</gene>
<evidence type="ECO:0000313" key="3">
    <source>
        <dbReference type="EMBL" id="GFR40305.1"/>
    </source>
</evidence>
<dbReference type="CDD" id="cd23832">
    <property type="entry name" value="DRWD-C_FANCL"/>
    <property type="match status" value="1"/>
</dbReference>
<protein>
    <recommendedName>
        <fullName evidence="2">FANCL UBC-like domain-containing protein</fullName>
    </recommendedName>
</protein>
<dbReference type="Proteomes" id="UP001054857">
    <property type="component" value="Unassembled WGS sequence"/>
</dbReference>
<sequence length="120" mass="12839">RVLDPPPSLSAARRHLAAPARRLALGGAASLQLRLEAGAPRAPPQLPGGVAFLGPPEVVGELREGFFERLHLWSEERDLVDNLELLLGQQLPPPSPLHHQEQQHPTTGAYGSCDAAEGEP</sequence>
<organism evidence="3 4">
    <name type="scientific">Astrephomene gubernaculifera</name>
    <dbReference type="NCBI Taxonomy" id="47775"/>
    <lineage>
        <taxon>Eukaryota</taxon>
        <taxon>Viridiplantae</taxon>
        <taxon>Chlorophyta</taxon>
        <taxon>core chlorophytes</taxon>
        <taxon>Chlorophyceae</taxon>
        <taxon>CS clade</taxon>
        <taxon>Chlamydomonadales</taxon>
        <taxon>Astrephomenaceae</taxon>
        <taxon>Astrephomene</taxon>
    </lineage>
</organism>
<accession>A0AAD3DEH8</accession>
<dbReference type="GO" id="GO:0061630">
    <property type="term" value="F:ubiquitin protein ligase activity"/>
    <property type="evidence" value="ECO:0007669"/>
    <property type="project" value="TreeGrafter"/>
</dbReference>
<dbReference type="GO" id="GO:0006513">
    <property type="term" value="P:protein monoubiquitination"/>
    <property type="evidence" value="ECO:0007669"/>
    <property type="project" value="TreeGrafter"/>
</dbReference>
<evidence type="ECO:0000256" key="1">
    <source>
        <dbReference type="SAM" id="MobiDB-lite"/>
    </source>
</evidence>
<feature type="domain" description="FANCL UBC-like" evidence="2">
    <location>
        <begin position="18"/>
        <end position="93"/>
    </location>
</feature>
<feature type="region of interest" description="Disordered" evidence="1">
    <location>
        <begin position="90"/>
        <end position="120"/>
    </location>
</feature>
<keyword evidence="4" id="KW-1185">Reference proteome</keyword>
<name>A0AAD3DEH8_9CHLO</name>
<reference evidence="3 4" key="1">
    <citation type="journal article" date="2021" name="Sci. Rep.">
        <title>Genome sequencing of the multicellular alga Astrephomene provides insights into convergent evolution of germ-soma differentiation.</title>
        <authorList>
            <person name="Yamashita S."/>
            <person name="Yamamoto K."/>
            <person name="Matsuzaki R."/>
            <person name="Suzuki S."/>
            <person name="Yamaguchi H."/>
            <person name="Hirooka S."/>
            <person name="Minakuchi Y."/>
            <person name="Miyagishima S."/>
            <person name="Kawachi M."/>
            <person name="Toyoda A."/>
            <person name="Nozaki H."/>
        </authorList>
    </citation>
    <scope>NUCLEOTIDE SEQUENCE [LARGE SCALE GENOMIC DNA]</scope>
    <source>
        <strain evidence="3 4">NIES-4017</strain>
    </source>
</reference>
<dbReference type="GO" id="GO:0043240">
    <property type="term" value="C:Fanconi anaemia nuclear complex"/>
    <property type="evidence" value="ECO:0007669"/>
    <property type="project" value="InterPro"/>
</dbReference>
<dbReference type="EMBL" id="BMAR01000001">
    <property type="protein sequence ID" value="GFR40305.1"/>
    <property type="molecule type" value="Genomic_DNA"/>
</dbReference>
<evidence type="ECO:0000259" key="2">
    <source>
        <dbReference type="Pfam" id="PF18891"/>
    </source>
</evidence>
<evidence type="ECO:0000313" key="4">
    <source>
        <dbReference type="Proteomes" id="UP001054857"/>
    </source>
</evidence>
<dbReference type="Pfam" id="PF18891">
    <property type="entry name" value="FANCL_d3"/>
    <property type="match status" value="1"/>
</dbReference>